<dbReference type="GO" id="GO:0004526">
    <property type="term" value="F:ribonuclease P activity"/>
    <property type="evidence" value="ECO:0007669"/>
    <property type="project" value="UniProtKB-UniRule"/>
</dbReference>
<proteinExistence type="inferred from homology"/>
<reference evidence="3 4" key="1">
    <citation type="submission" date="2019-04" db="EMBL/GenBank/DDBJ databases">
        <title>Complete genome sequence of Arthrobacter sp. ZXY-2 associated with effective atrazine degradation and salt adaptation.</title>
        <authorList>
            <person name="Zhao X."/>
        </authorList>
    </citation>
    <scope>NUCLEOTIDE SEQUENCE [LARGE SCALE GENOMIC DNA]</scope>
    <source>
        <strain evidence="4">ZP60</strain>
    </source>
</reference>
<dbReference type="HAMAP" id="MF_00755">
    <property type="entry name" value="RNase_P_2"/>
    <property type="match status" value="1"/>
</dbReference>
<sequence length="159" mass="17722">MKHLPKHLQPRWRYLGVEIESWPDADFGRRTLQRELWYAAQNLVGDAGSADLDLTVLRFAFEDGLGSALVRTRRDRTDSARAVIASLSTIDDDPVGVRVRGTSGTVRACEEKYIRRASEPSEQRQVAFDGDERTAVVRDGRVDVATDDGFSGATDLDLQ</sequence>
<evidence type="ECO:0000313" key="3">
    <source>
        <dbReference type="EMBL" id="QCD66911.1"/>
    </source>
</evidence>
<dbReference type="GO" id="GO:0001682">
    <property type="term" value="P:tRNA 5'-leader removal"/>
    <property type="evidence" value="ECO:0007669"/>
    <property type="project" value="UniProtKB-UniRule"/>
</dbReference>
<dbReference type="InterPro" id="IPR038085">
    <property type="entry name" value="Rnp2-like_sf"/>
</dbReference>
<dbReference type="AlphaFoldDB" id="A0A4D6KLB2"/>
<dbReference type="Proteomes" id="UP000297053">
    <property type="component" value="Chromosome"/>
</dbReference>
<dbReference type="KEGG" id="halz:E5139_15130"/>
<comment type="subcellular location">
    <subcellularLocation>
        <location evidence="2">Cytoplasm</location>
    </subcellularLocation>
</comment>
<comment type="function">
    <text evidence="2">Part of ribonuclease P, a protein complex that generates mature tRNA molecules by cleaving their 5'-ends.</text>
</comment>
<reference evidence="3 4" key="2">
    <citation type="submission" date="2019-04" db="EMBL/GenBank/DDBJ databases">
        <authorList>
            <person name="Yang S."/>
            <person name="Wei W."/>
        </authorList>
    </citation>
    <scope>NUCLEOTIDE SEQUENCE [LARGE SCALE GENOMIC DNA]</scope>
    <source>
        <strain evidence="4">ZP60</strain>
    </source>
</reference>
<dbReference type="SUPFAM" id="SSF160350">
    <property type="entry name" value="Rnp2-like"/>
    <property type="match status" value="1"/>
</dbReference>
<dbReference type="GO" id="GO:0005737">
    <property type="term" value="C:cytoplasm"/>
    <property type="evidence" value="ECO:0007669"/>
    <property type="project" value="UniProtKB-SubCell"/>
</dbReference>
<comment type="catalytic activity">
    <reaction evidence="2">
        <text>Endonucleolytic cleavage of RNA, removing 5'-extranucleotides from tRNA precursor.</text>
        <dbReference type="EC" id="3.1.26.5"/>
    </reaction>
</comment>
<evidence type="ECO:0000256" key="2">
    <source>
        <dbReference type="HAMAP-Rule" id="MF_00755"/>
    </source>
</evidence>
<dbReference type="RefSeq" id="WP_015763352.1">
    <property type="nucleotide sequence ID" value="NZ_CP039375.1"/>
</dbReference>
<dbReference type="InterPro" id="IPR002759">
    <property type="entry name" value="Pop5/Rpp14/Rnp2-like"/>
</dbReference>
<dbReference type="Pfam" id="PF01900">
    <property type="entry name" value="RNase_P_Rpp14"/>
    <property type="match status" value="1"/>
</dbReference>
<dbReference type="GO" id="GO:0030677">
    <property type="term" value="C:ribonuclease P complex"/>
    <property type="evidence" value="ECO:0007669"/>
    <property type="project" value="UniProtKB-UniRule"/>
</dbReference>
<organism evidence="3 4">
    <name type="scientific">Halomicrobium mukohataei</name>
    <dbReference type="NCBI Taxonomy" id="57705"/>
    <lineage>
        <taxon>Archaea</taxon>
        <taxon>Methanobacteriati</taxon>
        <taxon>Methanobacteriota</taxon>
        <taxon>Stenosarchaea group</taxon>
        <taxon>Halobacteria</taxon>
        <taxon>Halobacteriales</taxon>
        <taxon>Haloarculaceae</taxon>
        <taxon>Halomicrobium</taxon>
    </lineage>
</organism>
<evidence type="ECO:0000256" key="1">
    <source>
        <dbReference type="ARBA" id="ARBA00022694"/>
    </source>
</evidence>
<dbReference type="Gene3D" id="3.30.70.3250">
    <property type="entry name" value="Ribonuclease P, Pop5 subunit"/>
    <property type="match status" value="1"/>
</dbReference>
<keyword evidence="2" id="KW-0540">Nuclease</keyword>
<keyword evidence="2" id="KW-0378">Hydrolase</keyword>
<dbReference type="OMA" id="QRELWYA"/>
<dbReference type="GeneID" id="42180301"/>
<comment type="subunit">
    <text evidence="2">Consists of a catalytic RNA component and at least 4-5 protein subunits.</text>
</comment>
<evidence type="ECO:0000313" key="4">
    <source>
        <dbReference type="Proteomes" id="UP000297053"/>
    </source>
</evidence>
<dbReference type="EMBL" id="CP039375">
    <property type="protein sequence ID" value="QCD66911.1"/>
    <property type="molecule type" value="Genomic_DNA"/>
</dbReference>
<gene>
    <name evidence="2" type="primary">rnp2</name>
    <name evidence="3" type="ORF">E5139_15130</name>
</gene>
<keyword evidence="1 2" id="KW-0819">tRNA processing</keyword>
<name>A0A4D6KLB2_9EURY</name>
<comment type="similarity">
    <text evidence="2">Belongs to the eukaryotic/archaeal RNase P protein component 2 family.</text>
</comment>
<keyword evidence="2" id="KW-0255">Endonuclease</keyword>
<accession>A0A4D6KLB2</accession>
<dbReference type="EC" id="3.1.26.5" evidence="2"/>
<protein>
    <recommendedName>
        <fullName evidence="2">Ribonuclease P protein component 2</fullName>
        <shortName evidence="2">RNase P component 2</shortName>
        <ecNumber evidence="2">3.1.26.5</ecNumber>
    </recommendedName>
    <alternativeName>
        <fullName evidence="2">Pop5</fullName>
    </alternativeName>
</protein>
<keyword evidence="2" id="KW-0963">Cytoplasm</keyword>